<evidence type="ECO:0000256" key="2">
    <source>
        <dbReference type="ARBA" id="ARBA00004370"/>
    </source>
</evidence>
<dbReference type="Gene3D" id="1.10.287.130">
    <property type="match status" value="1"/>
</dbReference>
<feature type="domain" description="HAMP" evidence="12">
    <location>
        <begin position="382"/>
        <end position="442"/>
    </location>
</feature>
<dbReference type="SMART" id="SM00304">
    <property type="entry name" value="HAMP"/>
    <property type="match status" value="2"/>
</dbReference>
<dbReference type="PROSITE" id="PS50109">
    <property type="entry name" value="HIS_KIN"/>
    <property type="match status" value="1"/>
</dbReference>
<evidence type="ECO:0000259" key="12">
    <source>
        <dbReference type="PROSITE" id="PS50885"/>
    </source>
</evidence>
<keyword evidence="4" id="KW-0597">Phosphoprotein</keyword>
<keyword evidence="9" id="KW-0902">Two-component regulatory system</keyword>
<evidence type="ECO:0000256" key="5">
    <source>
        <dbReference type="ARBA" id="ARBA00022679"/>
    </source>
</evidence>
<evidence type="ECO:0000256" key="7">
    <source>
        <dbReference type="ARBA" id="ARBA00022777"/>
    </source>
</evidence>
<dbReference type="SMART" id="SM00387">
    <property type="entry name" value="HATPase_c"/>
    <property type="match status" value="1"/>
</dbReference>
<dbReference type="CDD" id="cd00075">
    <property type="entry name" value="HATPase"/>
    <property type="match status" value="1"/>
</dbReference>
<dbReference type="InterPro" id="IPR036097">
    <property type="entry name" value="HisK_dim/P_sf"/>
</dbReference>
<dbReference type="InterPro" id="IPR005467">
    <property type="entry name" value="His_kinase_dom"/>
</dbReference>
<feature type="transmembrane region" description="Helical" evidence="10">
    <location>
        <begin position="358"/>
        <end position="382"/>
    </location>
</feature>
<dbReference type="EMBL" id="JADIKK010000008">
    <property type="protein sequence ID" value="MFK2877604.1"/>
    <property type="molecule type" value="Genomic_DNA"/>
</dbReference>
<dbReference type="InterPro" id="IPR003661">
    <property type="entry name" value="HisK_dim/P_dom"/>
</dbReference>
<evidence type="ECO:0000256" key="10">
    <source>
        <dbReference type="SAM" id="Phobius"/>
    </source>
</evidence>
<evidence type="ECO:0000256" key="6">
    <source>
        <dbReference type="ARBA" id="ARBA00022692"/>
    </source>
</evidence>
<evidence type="ECO:0000259" key="11">
    <source>
        <dbReference type="PROSITE" id="PS50109"/>
    </source>
</evidence>
<dbReference type="InterPro" id="IPR036890">
    <property type="entry name" value="HATPase_C_sf"/>
</dbReference>
<reference evidence="13 14" key="1">
    <citation type="submission" date="2020-10" db="EMBL/GenBank/DDBJ databases">
        <title>Phylogeny of dyella-like bacteria.</title>
        <authorList>
            <person name="Fu J."/>
        </authorList>
    </citation>
    <scope>NUCLEOTIDE SEQUENCE [LARGE SCALE GENOMIC DNA]</scope>
    <source>
        <strain evidence="13 14">KACC 19113</strain>
    </source>
</reference>
<dbReference type="Proteomes" id="UP001620339">
    <property type="component" value="Unassembled WGS sequence"/>
</dbReference>
<dbReference type="SMART" id="SM00388">
    <property type="entry name" value="HisKA"/>
    <property type="match status" value="1"/>
</dbReference>
<dbReference type="RefSeq" id="WP_192158656.1">
    <property type="nucleotide sequence ID" value="NZ_JADIKK010000008.1"/>
</dbReference>
<evidence type="ECO:0000313" key="14">
    <source>
        <dbReference type="Proteomes" id="UP001620339"/>
    </source>
</evidence>
<comment type="caution">
    <text evidence="13">The sequence shown here is derived from an EMBL/GenBank/DDBJ whole genome shotgun (WGS) entry which is preliminary data.</text>
</comment>
<feature type="domain" description="Histidine kinase" evidence="11">
    <location>
        <begin position="450"/>
        <end position="666"/>
    </location>
</feature>
<keyword evidence="14" id="KW-1185">Reference proteome</keyword>
<keyword evidence="10" id="KW-0472">Membrane</keyword>
<accession>A0ABW8J935</accession>
<sequence length="670" mass="72195">MNLRRKLLLVALCTLALPMAGWLYVRQMEALLREGQAQALIASARAVARSLVVTHAVLPQGDAAWYVEQAVAPITVDGYGDDWAPLTPWSQPFGQRGKLMLAEDANNLYLYAEVRDTQRTRADAMDGANALSADHLNLVLGNASGQQRYLLESDAPGAITAVASGTPMPGLPDAFPAQWQEDGSGFRIELRLPRGLQLQTMGIGAYVALDGGDRTAVELRPLLDFSPALSTELAGLAPDHTRARVLSPQGWLLARSGKLDTALGAQGQPGWFASLVYSALLATRLEDANLWAQDVPRLDTPEVQRARAGRQVSVWRNGEERGSVVLSAAVPIEQDGKLVGVLLLEQASRAVPLLANRALFGLLLTSFGVLLVAGAILLFFATRLSLRLGRLRNAAERAQLSDGRLDGLFERGRFPMTDAPDEIGDLARSFEKLFEAVGGYTDYLQTLASKLSHELNTPLAIVKSSLDNLEHAELPPDAHPYLARARDGVARLGALVRAMSEASRMERAIAAAEPEDVDLREVVRGCAEAYRPLAGARRLECVLPDAPLHLHCAPEPIAQALDKLFDNALSFTPPDGWLRLSLQAIDGDAEIELANQGPPLPAAMQGRLFDSLVSLRDKATPGDAPHLGLGLYVVRLVAERHGGVASARNLDDGSGVAFSLRLHGMPRQRL</sequence>
<dbReference type="Gene3D" id="3.30.565.10">
    <property type="entry name" value="Histidine kinase-like ATPase, C-terminal domain"/>
    <property type="match status" value="1"/>
</dbReference>
<dbReference type="Gene3D" id="6.10.340.10">
    <property type="match status" value="1"/>
</dbReference>
<evidence type="ECO:0000256" key="8">
    <source>
        <dbReference type="ARBA" id="ARBA00022989"/>
    </source>
</evidence>
<evidence type="ECO:0000256" key="9">
    <source>
        <dbReference type="ARBA" id="ARBA00023012"/>
    </source>
</evidence>
<dbReference type="InterPro" id="IPR003660">
    <property type="entry name" value="HAMP_dom"/>
</dbReference>
<dbReference type="SUPFAM" id="SSF49344">
    <property type="entry name" value="CBD9-like"/>
    <property type="match status" value="1"/>
</dbReference>
<dbReference type="SUPFAM" id="SSF47384">
    <property type="entry name" value="Homodimeric domain of signal transducing histidine kinase"/>
    <property type="match status" value="1"/>
</dbReference>
<dbReference type="PANTHER" id="PTHR45436:SF5">
    <property type="entry name" value="SENSOR HISTIDINE KINASE TRCS"/>
    <property type="match status" value="1"/>
</dbReference>
<comment type="catalytic activity">
    <reaction evidence="1">
        <text>ATP + protein L-histidine = ADP + protein N-phospho-L-histidine.</text>
        <dbReference type="EC" id="2.7.13.3"/>
    </reaction>
</comment>
<dbReference type="Pfam" id="PF00512">
    <property type="entry name" value="HisKA"/>
    <property type="match status" value="1"/>
</dbReference>
<dbReference type="PROSITE" id="PS50885">
    <property type="entry name" value="HAMP"/>
    <property type="match status" value="1"/>
</dbReference>
<organism evidence="13 14">
    <name type="scientific">Rhodanobacter hydrolyticus</name>
    <dbReference type="NCBI Taxonomy" id="2250595"/>
    <lineage>
        <taxon>Bacteria</taxon>
        <taxon>Pseudomonadati</taxon>
        <taxon>Pseudomonadota</taxon>
        <taxon>Gammaproteobacteria</taxon>
        <taxon>Lysobacterales</taxon>
        <taxon>Rhodanobacteraceae</taxon>
        <taxon>Rhodanobacter</taxon>
    </lineage>
</organism>
<dbReference type="GO" id="GO:0016301">
    <property type="term" value="F:kinase activity"/>
    <property type="evidence" value="ECO:0007669"/>
    <property type="project" value="UniProtKB-KW"/>
</dbReference>
<dbReference type="InterPro" id="IPR050428">
    <property type="entry name" value="TCS_sensor_his_kinase"/>
</dbReference>
<dbReference type="Pfam" id="PF02518">
    <property type="entry name" value="HATPase_c"/>
    <property type="match status" value="1"/>
</dbReference>
<name>A0ABW8J935_9GAMM</name>
<dbReference type="EC" id="2.7.13.3" evidence="3"/>
<dbReference type="PANTHER" id="PTHR45436">
    <property type="entry name" value="SENSOR HISTIDINE KINASE YKOH"/>
    <property type="match status" value="1"/>
</dbReference>
<dbReference type="CDD" id="cd00082">
    <property type="entry name" value="HisKA"/>
    <property type="match status" value="1"/>
</dbReference>
<evidence type="ECO:0000313" key="13">
    <source>
        <dbReference type="EMBL" id="MFK2877604.1"/>
    </source>
</evidence>
<proteinExistence type="predicted"/>
<dbReference type="Gene3D" id="2.60.40.1190">
    <property type="match status" value="1"/>
</dbReference>
<comment type="subcellular location">
    <subcellularLocation>
        <location evidence="2">Membrane</location>
    </subcellularLocation>
</comment>
<dbReference type="SUPFAM" id="SSF55874">
    <property type="entry name" value="ATPase domain of HSP90 chaperone/DNA topoisomerase II/histidine kinase"/>
    <property type="match status" value="1"/>
</dbReference>
<keyword evidence="7 13" id="KW-0418">Kinase</keyword>
<keyword evidence="5" id="KW-0808">Transferase</keyword>
<keyword evidence="6 10" id="KW-0812">Transmembrane</keyword>
<gene>
    <name evidence="13" type="ORF">ISP25_11035</name>
</gene>
<evidence type="ECO:0000256" key="1">
    <source>
        <dbReference type="ARBA" id="ARBA00000085"/>
    </source>
</evidence>
<evidence type="ECO:0000256" key="3">
    <source>
        <dbReference type="ARBA" id="ARBA00012438"/>
    </source>
</evidence>
<protein>
    <recommendedName>
        <fullName evidence="3">histidine kinase</fullName>
        <ecNumber evidence="3">2.7.13.3</ecNumber>
    </recommendedName>
</protein>
<keyword evidence="8 10" id="KW-1133">Transmembrane helix</keyword>
<evidence type="ECO:0000256" key="4">
    <source>
        <dbReference type="ARBA" id="ARBA00022553"/>
    </source>
</evidence>
<dbReference type="InterPro" id="IPR003594">
    <property type="entry name" value="HATPase_dom"/>
</dbReference>